<feature type="non-terminal residue" evidence="1">
    <location>
        <position position="36"/>
    </location>
</feature>
<name>A0A6A0ADP6_HAELA</name>
<dbReference type="Proteomes" id="UP000485058">
    <property type="component" value="Unassembled WGS sequence"/>
</dbReference>
<protein>
    <submittedName>
        <fullName evidence="1">Uncharacterized protein</fullName>
    </submittedName>
</protein>
<gene>
    <name evidence="1" type="ORF">HaLaN_28763</name>
</gene>
<dbReference type="AlphaFoldDB" id="A0A6A0ADP6"/>
<evidence type="ECO:0000313" key="1">
    <source>
        <dbReference type="EMBL" id="GFH29997.1"/>
    </source>
</evidence>
<keyword evidence="2" id="KW-1185">Reference proteome</keyword>
<dbReference type="EMBL" id="BLLF01004640">
    <property type="protein sequence ID" value="GFH29997.1"/>
    <property type="molecule type" value="Genomic_DNA"/>
</dbReference>
<comment type="caution">
    <text evidence="1">The sequence shown here is derived from an EMBL/GenBank/DDBJ whole genome shotgun (WGS) entry which is preliminary data.</text>
</comment>
<proteinExistence type="predicted"/>
<evidence type="ECO:0000313" key="2">
    <source>
        <dbReference type="Proteomes" id="UP000485058"/>
    </source>
</evidence>
<feature type="non-terminal residue" evidence="1">
    <location>
        <position position="1"/>
    </location>
</feature>
<reference evidence="1 2" key="1">
    <citation type="submission" date="2020-02" db="EMBL/GenBank/DDBJ databases">
        <title>Draft genome sequence of Haematococcus lacustris strain NIES-144.</title>
        <authorList>
            <person name="Morimoto D."/>
            <person name="Nakagawa S."/>
            <person name="Yoshida T."/>
            <person name="Sawayama S."/>
        </authorList>
    </citation>
    <scope>NUCLEOTIDE SEQUENCE [LARGE SCALE GENOMIC DNA]</scope>
    <source>
        <strain evidence="1 2">NIES-144</strain>
    </source>
</reference>
<sequence>VSPGQRARVRALLQRRPAGLQDRRLPGVLHAAAGAL</sequence>
<organism evidence="1 2">
    <name type="scientific">Haematococcus lacustris</name>
    <name type="common">Green alga</name>
    <name type="synonym">Haematococcus pluvialis</name>
    <dbReference type="NCBI Taxonomy" id="44745"/>
    <lineage>
        <taxon>Eukaryota</taxon>
        <taxon>Viridiplantae</taxon>
        <taxon>Chlorophyta</taxon>
        <taxon>core chlorophytes</taxon>
        <taxon>Chlorophyceae</taxon>
        <taxon>CS clade</taxon>
        <taxon>Chlamydomonadales</taxon>
        <taxon>Haematococcaceae</taxon>
        <taxon>Haematococcus</taxon>
    </lineage>
</organism>
<accession>A0A6A0ADP6</accession>